<dbReference type="Gene3D" id="3.30.420.40">
    <property type="match status" value="2"/>
</dbReference>
<dbReference type="InterPro" id="IPR004000">
    <property type="entry name" value="Actin"/>
</dbReference>
<reference evidence="2 3" key="1">
    <citation type="journal article" date="2024" name="BMC Genomics">
        <title>De novo assembly and annotation of Popillia japonica's genome with initial clues to its potential as an invasive pest.</title>
        <authorList>
            <person name="Cucini C."/>
            <person name="Boschi S."/>
            <person name="Funari R."/>
            <person name="Cardaioli E."/>
            <person name="Iannotti N."/>
            <person name="Marturano G."/>
            <person name="Paoli F."/>
            <person name="Bruttini M."/>
            <person name="Carapelli A."/>
            <person name="Frati F."/>
            <person name="Nardi F."/>
        </authorList>
    </citation>
    <scope>NUCLEOTIDE SEQUENCE [LARGE SCALE GENOMIC DNA]</scope>
    <source>
        <strain evidence="2">DMR45628</strain>
    </source>
</reference>
<evidence type="ECO:0000256" key="1">
    <source>
        <dbReference type="RuleBase" id="RU000487"/>
    </source>
</evidence>
<dbReference type="AlphaFoldDB" id="A0AAW1IWH6"/>
<evidence type="ECO:0000313" key="2">
    <source>
        <dbReference type="EMBL" id="KAK9694181.1"/>
    </source>
</evidence>
<keyword evidence="3" id="KW-1185">Reference proteome</keyword>
<name>A0AAW1IWH6_POPJA</name>
<comment type="caution">
    <text evidence="2">The sequence shown here is derived from an EMBL/GenBank/DDBJ whole genome shotgun (WGS) entry which is preliminary data.</text>
</comment>
<dbReference type="SUPFAM" id="SSF53067">
    <property type="entry name" value="Actin-like ATPase domain"/>
    <property type="match status" value="2"/>
</dbReference>
<evidence type="ECO:0000313" key="3">
    <source>
        <dbReference type="Proteomes" id="UP001458880"/>
    </source>
</evidence>
<dbReference type="Gene3D" id="3.90.640.10">
    <property type="entry name" value="Actin, Chain A, domain 4"/>
    <property type="match status" value="1"/>
</dbReference>
<accession>A0AAW1IWH6</accession>
<sequence>MPIYEGYGTITDKLTFIIDIGAAYTKIGFSAEFAPRAIVASEVRCKNTNQVRNIYDYKDKEDLYDLLVEFIHLLYFKYALISPKDRAVVIVESLLCPTLFRETLAKVLFYHYEVASLLVVPSHLVSLATLAIDTGLVLDIGYTEAVAIPICHGSPVLHAWQALPLGSQAIHSHVKTLLSADNTGIQNISESVLEDIKEDIKVRCCFVTKRERAEKLRSVSSDIAPCPSVVYPLGGTKSLNVSGKLREMMYEIFFDEDLDHLCISTMILNVIASVDVESRTLLAENIVLIGGTCMAPGFKARLKAELYRQLKNERYSKFKNIKTIKFHTPPAKENYTAWLGAAIYGATEIVSMKALSKDQYFKEKRLPDWWSNLKDVVRSI</sequence>
<dbReference type="CDD" id="cd10207">
    <property type="entry name" value="ASKHA_NBD_Arp10"/>
    <property type="match status" value="1"/>
</dbReference>
<dbReference type="SMART" id="SM00268">
    <property type="entry name" value="ACTIN"/>
    <property type="match status" value="1"/>
</dbReference>
<dbReference type="Proteomes" id="UP001458880">
    <property type="component" value="Unassembled WGS sequence"/>
</dbReference>
<proteinExistence type="inferred from homology"/>
<protein>
    <submittedName>
        <fullName evidence="2">Actin</fullName>
    </submittedName>
</protein>
<dbReference type="EMBL" id="JASPKY010000519">
    <property type="protein sequence ID" value="KAK9694181.1"/>
    <property type="molecule type" value="Genomic_DNA"/>
</dbReference>
<organism evidence="2 3">
    <name type="scientific">Popillia japonica</name>
    <name type="common">Japanese beetle</name>
    <dbReference type="NCBI Taxonomy" id="7064"/>
    <lineage>
        <taxon>Eukaryota</taxon>
        <taxon>Metazoa</taxon>
        <taxon>Ecdysozoa</taxon>
        <taxon>Arthropoda</taxon>
        <taxon>Hexapoda</taxon>
        <taxon>Insecta</taxon>
        <taxon>Pterygota</taxon>
        <taxon>Neoptera</taxon>
        <taxon>Endopterygota</taxon>
        <taxon>Coleoptera</taxon>
        <taxon>Polyphaga</taxon>
        <taxon>Scarabaeiformia</taxon>
        <taxon>Scarabaeidae</taxon>
        <taxon>Rutelinae</taxon>
        <taxon>Popillia</taxon>
    </lineage>
</organism>
<comment type="similarity">
    <text evidence="1">Belongs to the actin family.</text>
</comment>
<dbReference type="Pfam" id="PF00022">
    <property type="entry name" value="Actin"/>
    <property type="match status" value="1"/>
</dbReference>
<gene>
    <name evidence="2" type="ORF">QE152_g33722</name>
</gene>
<dbReference type="PANTHER" id="PTHR11937">
    <property type="entry name" value="ACTIN"/>
    <property type="match status" value="1"/>
</dbReference>
<dbReference type="InterPro" id="IPR043129">
    <property type="entry name" value="ATPase_NBD"/>
</dbReference>